<dbReference type="Pfam" id="PF01565">
    <property type="entry name" value="FAD_binding_4"/>
    <property type="match status" value="1"/>
</dbReference>
<dbReference type="InterPro" id="IPR036635">
    <property type="entry name" value="MurB_C_sf"/>
</dbReference>
<dbReference type="PANTHER" id="PTHR21071">
    <property type="entry name" value="UDP-N-ACETYLENOLPYRUVOYLGLUCOSAMINE REDUCTASE"/>
    <property type="match status" value="1"/>
</dbReference>
<dbReference type="GO" id="GO:0005829">
    <property type="term" value="C:cytosol"/>
    <property type="evidence" value="ECO:0007669"/>
    <property type="project" value="TreeGrafter"/>
</dbReference>
<evidence type="ECO:0000256" key="3">
    <source>
        <dbReference type="ARBA" id="ARBA00004496"/>
    </source>
</evidence>
<evidence type="ECO:0000256" key="10">
    <source>
        <dbReference type="ARBA" id="ARBA00022630"/>
    </source>
</evidence>
<dbReference type="NCBIfam" id="NF000755">
    <property type="entry name" value="PRK00046.1"/>
    <property type="match status" value="1"/>
</dbReference>
<feature type="active site" description="Proton donor" evidence="20">
    <location>
        <position position="223"/>
    </location>
</feature>
<evidence type="ECO:0000256" key="5">
    <source>
        <dbReference type="ARBA" id="ARBA00010485"/>
    </source>
</evidence>
<comment type="subcellular location">
    <subcellularLocation>
        <location evidence="3 20">Cytoplasm</location>
    </subcellularLocation>
</comment>
<keyword evidence="23" id="KW-1185">Reference proteome</keyword>
<evidence type="ECO:0000256" key="7">
    <source>
        <dbReference type="ARBA" id="ARBA00015188"/>
    </source>
</evidence>
<dbReference type="Proteomes" id="UP000664904">
    <property type="component" value="Chromosome"/>
</dbReference>
<dbReference type="SUPFAM" id="SSF56194">
    <property type="entry name" value="Uridine diphospho-N-Acetylenolpyruvylglucosamine reductase, MurB, C-terminal domain"/>
    <property type="match status" value="1"/>
</dbReference>
<dbReference type="InterPro" id="IPR011601">
    <property type="entry name" value="MurB_C"/>
</dbReference>
<comment type="catalytic activity">
    <reaction evidence="19 20">
        <text>UDP-N-acetyl-alpha-D-muramate + NADP(+) = UDP-N-acetyl-3-O-(1-carboxyvinyl)-alpha-D-glucosamine + NADPH + H(+)</text>
        <dbReference type="Rhea" id="RHEA:12248"/>
        <dbReference type="ChEBI" id="CHEBI:15378"/>
        <dbReference type="ChEBI" id="CHEBI:57783"/>
        <dbReference type="ChEBI" id="CHEBI:58349"/>
        <dbReference type="ChEBI" id="CHEBI:68483"/>
        <dbReference type="ChEBI" id="CHEBI:70757"/>
        <dbReference type="EC" id="1.3.1.98"/>
    </reaction>
</comment>
<dbReference type="InterPro" id="IPR016169">
    <property type="entry name" value="FAD-bd_PCMH_sub2"/>
</dbReference>
<feature type="domain" description="FAD-binding PCMH-type" evidence="21">
    <location>
        <begin position="12"/>
        <end position="177"/>
    </location>
</feature>
<keyword evidence="11 20" id="KW-0274">FAD</keyword>
<dbReference type="PANTHER" id="PTHR21071:SF4">
    <property type="entry name" value="UDP-N-ACETYLENOLPYRUVOYLGLUCOSAMINE REDUCTASE"/>
    <property type="match status" value="1"/>
</dbReference>
<evidence type="ECO:0000313" key="22">
    <source>
        <dbReference type="EMBL" id="QTH70220.1"/>
    </source>
</evidence>
<dbReference type="HAMAP" id="MF_00037">
    <property type="entry name" value="MurB"/>
    <property type="match status" value="1"/>
</dbReference>
<comment type="cofactor">
    <cofactor evidence="1 20">
        <name>FAD</name>
        <dbReference type="ChEBI" id="CHEBI:57692"/>
    </cofactor>
</comment>
<keyword evidence="14 20" id="KW-0573">Peptidoglycan synthesis</keyword>
<sequence length="334" mass="36755">MPSLTSYHTFALPASCQRLIEITHLDELRTLDIKEPFCVLGEGSNTIFIENFAGSVIVMKTKGVHIEPRQNDTFIRVAAGENWHLLVEKLVDMDIGGLENLALIPGTVGAAPVQNIGAYGVELAQFVEYVQGYDLKTLEMRKLSKSQCQFGYRDSIFKHELKERFIITEVGLALPNHWRPNLSYGPLAALSPNNVGVKHLFETVIAIRQSKLPDPKIQPNAGSFFKNPVVSETIAAALQRRFPDMPSYPADSGQIKLAAGWLIEQAGLKGFSLNGVQVYEKQALVLVNQEHANGDALKAMIDVIQRKVSAKFGVNLVHEVRLIAATGEVALSVE</sequence>
<dbReference type="InterPro" id="IPR003170">
    <property type="entry name" value="MurB"/>
</dbReference>
<dbReference type="GO" id="GO:0051301">
    <property type="term" value="P:cell division"/>
    <property type="evidence" value="ECO:0007669"/>
    <property type="project" value="UniProtKB-KW"/>
</dbReference>
<dbReference type="NCBIfam" id="TIGR00179">
    <property type="entry name" value="murB"/>
    <property type="match status" value="1"/>
</dbReference>
<evidence type="ECO:0000259" key="21">
    <source>
        <dbReference type="PROSITE" id="PS51387"/>
    </source>
</evidence>
<evidence type="ECO:0000256" key="6">
    <source>
        <dbReference type="ARBA" id="ARBA00012518"/>
    </source>
</evidence>
<gene>
    <name evidence="20 22" type="primary">murB</name>
    <name evidence="22" type="ORF">J5O05_09225</name>
</gene>
<evidence type="ECO:0000256" key="20">
    <source>
        <dbReference type="HAMAP-Rule" id="MF_00037"/>
    </source>
</evidence>
<evidence type="ECO:0000256" key="12">
    <source>
        <dbReference type="ARBA" id="ARBA00022857"/>
    </source>
</evidence>
<keyword evidence="15 20" id="KW-0560">Oxidoreductase</keyword>
<keyword evidence="17 20" id="KW-0961">Cell wall biogenesis/degradation</keyword>
<dbReference type="Gene3D" id="3.30.43.10">
    <property type="entry name" value="Uridine Diphospho-n-acetylenolpyruvylglucosamine Reductase, domain 2"/>
    <property type="match status" value="1"/>
</dbReference>
<dbReference type="GO" id="GO:0071949">
    <property type="term" value="F:FAD binding"/>
    <property type="evidence" value="ECO:0007669"/>
    <property type="project" value="InterPro"/>
</dbReference>
<dbReference type="GO" id="GO:0008360">
    <property type="term" value="P:regulation of cell shape"/>
    <property type="evidence" value="ECO:0007669"/>
    <property type="project" value="UniProtKB-KW"/>
</dbReference>
<evidence type="ECO:0000256" key="17">
    <source>
        <dbReference type="ARBA" id="ARBA00023316"/>
    </source>
</evidence>
<keyword evidence="10 20" id="KW-0285">Flavoprotein</keyword>
<evidence type="ECO:0000256" key="8">
    <source>
        <dbReference type="ARBA" id="ARBA00022490"/>
    </source>
</evidence>
<evidence type="ECO:0000256" key="16">
    <source>
        <dbReference type="ARBA" id="ARBA00023306"/>
    </source>
</evidence>
<comment type="pathway">
    <text evidence="4 20">Cell wall biogenesis; peptidoglycan biosynthesis.</text>
</comment>
<dbReference type="KEGG" id="pxi:J5O05_09225"/>
<proteinExistence type="inferred from homology"/>
<name>A0A975DF94_9GAMM</name>
<dbReference type="GO" id="GO:0071555">
    <property type="term" value="P:cell wall organization"/>
    <property type="evidence" value="ECO:0007669"/>
    <property type="project" value="UniProtKB-KW"/>
</dbReference>
<dbReference type="SUPFAM" id="SSF56176">
    <property type="entry name" value="FAD-binding/transporter-associated domain-like"/>
    <property type="match status" value="1"/>
</dbReference>
<evidence type="ECO:0000256" key="9">
    <source>
        <dbReference type="ARBA" id="ARBA00022618"/>
    </source>
</evidence>
<evidence type="ECO:0000256" key="15">
    <source>
        <dbReference type="ARBA" id="ARBA00023002"/>
    </source>
</evidence>
<evidence type="ECO:0000256" key="19">
    <source>
        <dbReference type="ARBA" id="ARBA00048914"/>
    </source>
</evidence>
<evidence type="ECO:0000256" key="4">
    <source>
        <dbReference type="ARBA" id="ARBA00004752"/>
    </source>
</evidence>
<dbReference type="GO" id="GO:0008762">
    <property type="term" value="F:UDP-N-acetylmuramate dehydrogenase activity"/>
    <property type="evidence" value="ECO:0007669"/>
    <property type="project" value="UniProtKB-UniRule"/>
</dbReference>
<organism evidence="22 23">
    <name type="scientific">Pseudoalteromonas xiamenensis</name>
    <dbReference type="NCBI Taxonomy" id="882626"/>
    <lineage>
        <taxon>Bacteria</taxon>
        <taxon>Pseudomonadati</taxon>
        <taxon>Pseudomonadota</taxon>
        <taxon>Gammaproteobacteria</taxon>
        <taxon>Alteromonadales</taxon>
        <taxon>Pseudoalteromonadaceae</taxon>
        <taxon>Pseudoalteromonas</taxon>
    </lineage>
</organism>
<accession>A0A975DF94</accession>
<evidence type="ECO:0000256" key="2">
    <source>
        <dbReference type="ARBA" id="ARBA00003921"/>
    </source>
</evidence>
<dbReference type="Pfam" id="PF02873">
    <property type="entry name" value="MurB_C"/>
    <property type="match status" value="1"/>
</dbReference>
<feature type="active site" evidence="20">
    <location>
        <position position="153"/>
    </location>
</feature>
<keyword evidence="9 20" id="KW-0132">Cell division</keyword>
<evidence type="ECO:0000313" key="23">
    <source>
        <dbReference type="Proteomes" id="UP000664904"/>
    </source>
</evidence>
<dbReference type="EC" id="1.3.1.98" evidence="6 20"/>
<dbReference type="InterPro" id="IPR036318">
    <property type="entry name" value="FAD-bd_PCMH-like_sf"/>
</dbReference>
<dbReference type="InterPro" id="IPR016167">
    <property type="entry name" value="FAD-bd_PCMH_sub1"/>
</dbReference>
<dbReference type="PROSITE" id="PS51387">
    <property type="entry name" value="FAD_PCMH"/>
    <property type="match status" value="1"/>
</dbReference>
<keyword evidence="16 20" id="KW-0131">Cell cycle</keyword>
<dbReference type="Gene3D" id="3.30.465.10">
    <property type="match status" value="1"/>
</dbReference>
<keyword evidence="12 20" id="KW-0521">NADP</keyword>
<dbReference type="InterPro" id="IPR006094">
    <property type="entry name" value="Oxid_FAD_bind_N"/>
</dbReference>
<evidence type="ECO:0000256" key="14">
    <source>
        <dbReference type="ARBA" id="ARBA00022984"/>
    </source>
</evidence>
<evidence type="ECO:0000256" key="18">
    <source>
        <dbReference type="ARBA" id="ARBA00031026"/>
    </source>
</evidence>
<comment type="function">
    <text evidence="2 20">Cell wall formation.</text>
</comment>
<dbReference type="Gene3D" id="3.90.78.10">
    <property type="entry name" value="UDP-N-acetylenolpyruvoylglucosamine reductase, C-terminal domain"/>
    <property type="match status" value="1"/>
</dbReference>
<evidence type="ECO:0000256" key="1">
    <source>
        <dbReference type="ARBA" id="ARBA00001974"/>
    </source>
</evidence>
<dbReference type="AlphaFoldDB" id="A0A975DF94"/>
<keyword evidence="8 20" id="KW-0963">Cytoplasm</keyword>
<dbReference type="EMBL" id="CP072133">
    <property type="protein sequence ID" value="QTH70220.1"/>
    <property type="molecule type" value="Genomic_DNA"/>
</dbReference>
<dbReference type="RefSeq" id="WP_208841816.1">
    <property type="nucleotide sequence ID" value="NZ_CP072133.1"/>
</dbReference>
<keyword evidence="13 20" id="KW-0133">Cell shape</keyword>
<comment type="similarity">
    <text evidence="5 20">Belongs to the MurB family.</text>
</comment>
<dbReference type="GO" id="GO:0009252">
    <property type="term" value="P:peptidoglycan biosynthetic process"/>
    <property type="evidence" value="ECO:0007669"/>
    <property type="project" value="UniProtKB-UniRule"/>
</dbReference>
<reference evidence="22" key="1">
    <citation type="submission" date="2021-03" db="EMBL/GenBank/DDBJ databases">
        <title>Complete Genome of Pseudoalteromonas xiamenensis STKMTI.2, a new potential marine bacterium producing anti-Vibrio compounds.</title>
        <authorList>
            <person name="Handayani D.P."/>
            <person name="Isnansetyo A."/>
            <person name="Istiqomah I."/>
            <person name="Jumina J."/>
        </authorList>
    </citation>
    <scope>NUCLEOTIDE SEQUENCE</scope>
    <source>
        <strain evidence="22">STKMTI.2</strain>
    </source>
</reference>
<evidence type="ECO:0000256" key="11">
    <source>
        <dbReference type="ARBA" id="ARBA00022827"/>
    </source>
</evidence>
<dbReference type="InterPro" id="IPR016166">
    <property type="entry name" value="FAD-bd_PCMH"/>
</dbReference>
<evidence type="ECO:0000256" key="13">
    <source>
        <dbReference type="ARBA" id="ARBA00022960"/>
    </source>
</evidence>
<protein>
    <recommendedName>
        <fullName evidence="7 20">UDP-N-acetylenolpyruvoylglucosamine reductase</fullName>
        <ecNumber evidence="6 20">1.3.1.98</ecNumber>
    </recommendedName>
    <alternativeName>
        <fullName evidence="18 20">UDP-N-acetylmuramate dehydrogenase</fullName>
    </alternativeName>
</protein>
<feature type="active site" evidence="20">
    <location>
        <position position="319"/>
    </location>
</feature>